<keyword evidence="1" id="KW-1133">Transmembrane helix</keyword>
<accession>A0ABS5KB88</accession>
<organism evidence="2 3">
    <name type="scientific">Carboxylicivirga mesophila</name>
    <dbReference type="NCBI Taxonomy" id="1166478"/>
    <lineage>
        <taxon>Bacteria</taxon>
        <taxon>Pseudomonadati</taxon>
        <taxon>Bacteroidota</taxon>
        <taxon>Bacteroidia</taxon>
        <taxon>Marinilabiliales</taxon>
        <taxon>Marinilabiliaceae</taxon>
        <taxon>Carboxylicivirga</taxon>
    </lineage>
</organism>
<reference evidence="2 3" key="1">
    <citation type="journal article" date="2014" name="Int. J. Syst. Evol. Microbiol.">
        <title>Carboxylicivirga gen. nov. in the family Marinilabiliaceae with two novel species, Carboxylicivirga mesophila sp. nov. and Carboxylicivirga taeanensis sp. nov., and reclassification of Cytophaga fermentans as Saccharicrinis fermentans gen. nov., comb. nov.</title>
        <authorList>
            <person name="Yang S.H."/>
            <person name="Seo H.S."/>
            <person name="Woo J.H."/>
            <person name="Oh H.M."/>
            <person name="Jang H."/>
            <person name="Lee J.H."/>
            <person name="Kim S.J."/>
            <person name="Kwon K.K."/>
        </authorList>
    </citation>
    <scope>NUCLEOTIDE SEQUENCE [LARGE SCALE GENOMIC DNA]</scope>
    <source>
        <strain evidence="2 3">JCM 18290</strain>
    </source>
</reference>
<evidence type="ECO:0008006" key="4">
    <source>
        <dbReference type="Google" id="ProtNLM"/>
    </source>
</evidence>
<comment type="caution">
    <text evidence="2">The sequence shown here is derived from an EMBL/GenBank/DDBJ whole genome shotgun (WGS) entry which is preliminary data.</text>
</comment>
<name>A0ABS5KB88_9BACT</name>
<evidence type="ECO:0000313" key="2">
    <source>
        <dbReference type="EMBL" id="MBS2211793.1"/>
    </source>
</evidence>
<sequence length="124" mass="14255">MSSKAGLYFFLFVIFLIGLSYLGVRMMNNITEETLEKFPLVKNNEAINLRVKASDEYKGTTLVHTIKGDSLSIMAYEWGPTSYNPLVEFLECGDSIFRKAYSDTLYLYKKKDGVVMEFQVQCFE</sequence>
<feature type="transmembrane region" description="Helical" evidence="1">
    <location>
        <begin position="6"/>
        <end position="24"/>
    </location>
</feature>
<evidence type="ECO:0000313" key="3">
    <source>
        <dbReference type="Proteomes" id="UP000721861"/>
    </source>
</evidence>
<keyword evidence="1" id="KW-0812">Transmembrane</keyword>
<keyword evidence="3" id="KW-1185">Reference proteome</keyword>
<dbReference type="Proteomes" id="UP000721861">
    <property type="component" value="Unassembled WGS sequence"/>
</dbReference>
<proteinExistence type="predicted"/>
<protein>
    <recommendedName>
        <fullName evidence="4">6-phosphogluconate dehydrogenase</fullName>
    </recommendedName>
</protein>
<evidence type="ECO:0000256" key="1">
    <source>
        <dbReference type="SAM" id="Phobius"/>
    </source>
</evidence>
<keyword evidence="1" id="KW-0472">Membrane</keyword>
<gene>
    <name evidence="2" type="ORF">KEM09_10280</name>
</gene>
<dbReference type="EMBL" id="JAGUCN010000010">
    <property type="protein sequence ID" value="MBS2211793.1"/>
    <property type="molecule type" value="Genomic_DNA"/>
</dbReference>